<dbReference type="Proteomes" id="UP000836387">
    <property type="component" value="Unassembled WGS sequence"/>
</dbReference>
<evidence type="ECO:0000313" key="2">
    <source>
        <dbReference type="Proteomes" id="UP000836387"/>
    </source>
</evidence>
<proteinExistence type="predicted"/>
<gene>
    <name evidence="1" type="ORF">CRV2_00005595</name>
</gene>
<name>A0ACA9U119_BIOOC</name>
<organism evidence="1 2">
    <name type="scientific">Clonostachys rosea f. rosea IK726</name>
    <dbReference type="NCBI Taxonomy" id="1349383"/>
    <lineage>
        <taxon>Eukaryota</taxon>
        <taxon>Fungi</taxon>
        <taxon>Dikarya</taxon>
        <taxon>Ascomycota</taxon>
        <taxon>Pezizomycotina</taxon>
        <taxon>Sordariomycetes</taxon>
        <taxon>Hypocreomycetidae</taxon>
        <taxon>Hypocreales</taxon>
        <taxon>Bionectriaceae</taxon>
        <taxon>Clonostachys</taxon>
    </lineage>
</organism>
<protein>
    <submittedName>
        <fullName evidence="1">Uncharacterized protein</fullName>
    </submittedName>
</protein>
<sequence>MDSLDGTVTKSWVLVLAVAALAIFSFITNSTTVSQGNDPPIPKAGPYRVLPRAVLSLLYSVNAVKLLQSAYEKVLYHPRRNTQGKDLLIRKLQFKKSAFLVIRNDGEITVLPQSLLEELAAIPVSVANPQAALERDLLGHFTGVDLILENRLHHWIVQRRLTPKLPLLTPRMEKAVTESFDKLFPKGDEWVEFQPYQIIGRVSARVAADAMVGPAFCTNEAWLDIAFNYTENLFRTIVVLRTVPNWMQRFLAPLLPSYWHGQKYLKSAKNLLGPKISQLMEQNDLGLWEPKDDNADDANLMSWLSSMTKGKDRDPDTISHVLVLVALASVHTTLLRMVNVLYDVTAAGSALRDELQEEIMAAVDDGWSAQSYDRLQKLDSVLRESQRMSPPTMLGLKRLFQKSHTFSDGTHVKAGSYVCMPIHAIENDPQHTPNPQEFDGLRSFRARAEQENSANIDKAAIKEFLFSTPTKTILGFGYGRTACPGRFFASNVIKMVLVKMFTDYEFKFLPGTQRPPNMIVHEFLFTWPWQKMLVRRKSEASSPF</sequence>
<reference evidence="1" key="1">
    <citation type="submission" date="2020-04" db="EMBL/GenBank/DDBJ databases">
        <authorList>
            <person name="Broberg M."/>
        </authorList>
    </citation>
    <scope>NUCLEOTIDE SEQUENCE</scope>
</reference>
<comment type="caution">
    <text evidence="1">The sequence shown here is derived from an EMBL/GenBank/DDBJ whole genome shotgun (WGS) entry which is preliminary data.</text>
</comment>
<dbReference type="EMBL" id="CADEHS020000010">
    <property type="protein sequence ID" value="CAG9946709.1"/>
    <property type="molecule type" value="Genomic_DNA"/>
</dbReference>
<evidence type="ECO:0000313" key="1">
    <source>
        <dbReference type="EMBL" id="CAG9946709.1"/>
    </source>
</evidence>
<reference evidence="1" key="2">
    <citation type="submission" date="2021-10" db="EMBL/GenBank/DDBJ databases">
        <authorList>
            <person name="Piombo E."/>
        </authorList>
    </citation>
    <scope>NUCLEOTIDE SEQUENCE</scope>
</reference>
<keyword evidence="2" id="KW-1185">Reference proteome</keyword>
<accession>A0ACA9U119</accession>